<feature type="transmembrane region" description="Helical" evidence="6">
    <location>
        <begin position="12"/>
        <end position="30"/>
    </location>
</feature>
<dbReference type="InterPro" id="IPR001182">
    <property type="entry name" value="FtsW/RodA"/>
</dbReference>
<dbReference type="PANTHER" id="PTHR30474">
    <property type="entry name" value="CELL CYCLE PROTEIN"/>
    <property type="match status" value="1"/>
</dbReference>
<keyword evidence="4 6" id="KW-1133">Transmembrane helix</keyword>
<dbReference type="GO" id="GO:0015648">
    <property type="term" value="F:lipid-linked peptidoglycan transporter activity"/>
    <property type="evidence" value="ECO:0007669"/>
    <property type="project" value="TreeGrafter"/>
</dbReference>
<keyword evidence="2 6" id="KW-0812">Transmembrane</keyword>
<dbReference type="Proteomes" id="UP000039370">
    <property type="component" value="Unassembled WGS sequence"/>
</dbReference>
<feature type="transmembrane region" description="Helical" evidence="6">
    <location>
        <begin position="74"/>
        <end position="94"/>
    </location>
</feature>
<feature type="transmembrane region" description="Helical" evidence="6">
    <location>
        <begin position="364"/>
        <end position="391"/>
    </location>
</feature>
<evidence type="ECO:0000256" key="3">
    <source>
        <dbReference type="ARBA" id="ARBA00022960"/>
    </source>
</evidence>
<dbReference type="GO" id="GO:0051301">
    <property type="term" value="P:cell division"/>
    <property type="evidence" value="ECO:0007669"/>
    <property type="project" value="InterPro"/>
</dbReference>
<dbReference type="GO" id="GO:0008360">
    <property type="term" value="P:regulation of cell shape"/>
    <property type="evidence" value="ECO:0007669"/>
    <property type="project" value="UniProtKB-KW"/>
</dbReference>
<feature type="transmembrane region" description="Helical" evidence="6">
    <location>
        <begin position="397"/>
        <end position="416"/>
    </location>
</feature>
<gene>
    <name evidence="7" type="ORF">CCAN11_2480032</name>
</gene>
<evidence type="ECO:0000313" key="8">
    <source>
        <dbReference type="Proteomes" id="UP000039370"/>
    </source>
</evidence>
<protein>
    <submittedName>
        <fullName evidence="7">Rod shape-determining protein rodA</fullName>
    </submittedName>
</protein>
<organism evidence="7 8">
    <name type="scientific">Capnocytophaga canimorsus</name>
    <dbReference type="NCBI Taxonomy" id="28188"/>
    <lineage>
        <taxon>Bacteria</taxon>
        <taxon>Pseudomonadati</taxon>
        <taxon>Bacteroidota</taxon>
        <taxon>Flavobacteriia</taxon>
        <taxon>Flavobacteriales</taxon>
        <taxon>Flavobacteriaceae</taxon>
        <taxon>Capnocytophaga</taxon>
    </lineage>
</organism>
<sequence length="428" mass="47986">MKQNVLKNLDWICIICYLLLVTIGWITIYSTTVTDPQASVFNLNFFYGKQLLFIGLSVLLIIFILAVDSKFFENFSTVFYIVSLVLLAGLFLFGKKINGSLSWYAIGPITFQPSEFAKVATALFFAKYLSNIHTDISRTKDLVYAVLILAIPGGLIILQPDAGSLLVFFSLIFVLHREGMSLSLLFYLLLGGLVFVTTLKFGIPITLLISAISVTLYVLLIKKRTKKIPFFNASIVTAICVITTLATPFVFDSVMKQHHRNRFSLWLSLEDDPVKLAAMRRDFGYNSYMSESAMTAGGIYGKGFLEGTRTKGGFVPEQHTDYIFTSLGEEWGLIGTISVVLLFSFLLLRLIVLAEKQRSNFSRIYGYCVASILFIHFLVNIGMVIGLIPTIGIPLPFFSYGGSGLWAFTILLFIFLRLDANRIHDWIN</sequence>
<evidence type="ECO:0000256" key="6">
    <source>
        <dbReference type="SAM" id="Phobius"/>
    </source>
</evidence>
<dbReference type="AlphaFoldDB" id="A0A0B7IRN3"/>
<evidence type="ECO:0000256" key="2">
    <source>
        <dbReference type="ARBA" id="ARBA00022692"/>
    </source>
</evidence>
<dbReference type="EMBL" id="CDOK01000166">
    <property type="protein sequence ID" value="CEN52618.1"/>
    <property type="molecule type" value="Genomic_DNA"/>
</dbReference>
<dbReference type="NCBIfam" id="NF037961">
    <property type="entry name" value="RodA_shape"/>
    <property type="match status" value="1"/>
</dbReference>
<feature type="transmembrane region" description="Helical" evidence="6">
    <location>
        <begin position="228"/>
        <end position="251"/>
    </location>
</feature>
<keyword evidence="5 6" id="KW-0472">Membrane</keyword>
<feature type="transmembrane region" description="Helical" evidence="6">
    <location>
        <begin position="331"/>
        <end position="352"/>
    </location>
</feature>
<dbReference type="RefSeq" id="WP_041987925.1">
    <property type="nucleotide sequence ID" value="NZ_JBIUQU010000002.1"/>
</dbReference>
<feature type="transmembrane region" description="Helical" evidence="6">
    <location>
        <begin position="142"/>
        <end position="158"/>
    </location>
</feature>
<evidence type="ECO:0000313" key="7">
    <source>
        <dbReference type="EMBL" id="CEN52618.1"/>
    </source>
</evidence>
<accession>A0A0B7IRN3</accession>
<dbReference type="GO" id="GO:0005886">
    <property type="term" value="C:plasma membrane"/>
    <property type="evidence" value="ECO:0007669"/>
    <property type="project" value="TreeGrafter"/>
</dbReference>
<dbReference type="PANTHER" id="PTHR30474:SF1">
    <property type="entry name" value="PEPTIDOGLYCAN GLYCOSYLTRANSFERASE MRDB"/>
    <property type="match status" value="1"/>
</dbReference>
<feature type="transmembrane region" description="Helical" evidence="6">
    <location>
        <begin position="201"/>
        <end position="221"/>
    </location>
</feature>
<name>A0A0B7IRN3_9FLAO</name>
<evidence type="ECO:0000256" key="4">
    <source>
        <dbReference type="ARBA" id="ARBA00022989"/>
    </source>
</evidence>
<proteinExistence type="predicted"/>
<reference evidence="8" key="1">
    <citation type="submission" date="2015-01" db="EMBL/GenBank/DDBJ databases">
        <authorList>
            <person name="MANFREDI Pablo"/>
        </authorList>
    </citation>
    <scope>NUCLEOTIDE SEQUENCE [LARGE SCALE GENOMIC DNA]</scope>
    <source>
        <strain evidence="8">Cc11</strain>
    </source>
</reference>
<comment type="subcellular location">
    <subcellularLocation>
        <location evidence="1">Membrane</location>
        <topology evidence="1">Multi-pass membrane protein</topology>
    </subcellularLocation>
</comment>
<feature type="transmembrane region" description="Helical" evidence="6">
    <location>
        <begin position="50"/>
        <end position="67"/>
    </location>
</feature>
<dbReference type="Pfam" id="PF01098">
    <property type="entry name" value="FTSW_RODA_SPOVE"/>
    <property type="match status" value="2"/>
</dbReference>
<dbReference type="GO" id="GO:0032153">
    <property type="term" value="C:cell division site"/>
    <property type="evidence" value="ECO:0007669"/>
    <property type="project" value="TreeGrafter"/>
</dbReference>
<evidence type="ECO:0000256" key="5">
    <source>
        <dbReference type="ARBA" id="ARBA00023136"/>
    </source>
</evidence>
<evidence type="ECO:0000256" key="1">
    <source>
        <dbReference type="ARBA" id="ARBA00004141"/>
    </source>
</evidence>
<keyword evidence="3" id="KW-0133">Cell shape</keyword>